<accession>A0ABP9GZ47</accession>
<comment type="caution">
    <text evidence="2">The sequence shown here is derived from an EMBL/GenBank/DDBJ whole genome shotgun (WGS) entry which is preliminary data.</text>
</comment>
<proteinExistence type="predicted"/>
<feature type="chain" id="PRO_5045282595" description="Peptidase G2 IMC autoproteolytic cleavage domain-containing protein" evidence="1">
    <location>
        <begin position="20"/>
        <end position="733"/>
    </location>
</feature>
<keyword evidence="3" id="KW-1185">Reference proteome</keyword>
<evidence type="ECO:0000256" key="1">
    <source>
        <dbReference type="SAM" id="SignalP"/>
    </source>
</evidence>
<evidence type="ECO:0000313" key="2">
    <source>
        <dbReference type="EMBL" id="GAA4955649.1"/>
    </source>
</evidence>
<evidence type="ECO:0008006" key="4">
    <source>
        <dbReference type="Google" id="ProtNLM"/>
    </source>
</evidence>
<name>A0ABP9GZ47_9FLAO</name>
<evidence type="ECO:0000313" key="3">
    <source>
        <dbReference type="Proteomes" id="UP001501302"/>
    </source>
</evidence>
<dbReference type="Gene3D" id="2.40.300.10">
    <property type="entry name" value="Head decoration protein D"/>
    <property type="match status" value="1"/>
</dbReference>
<dbReference type="EMBL" id="BAABJJ010000044">
    <property type="protein sequence ID" value="GAA4955649.1"/>
    <property type="molecule type" value="Genomic_DNA"/>
</dbReference>
<keyword evidence="1" id="KW-0732">Signal</keyword>
<organism evidence="2 3">
    <name type="scientific">Algibacter agarivorans</name>
    <dbReference type="NCBI Taxonomy" id="1109741"/>
    <lineage>
        <taxon>Bacteria</taxon>
        <taxon>Pseudomonadati</taxon>
        <taxon>Bacteroidota</taxon>
        <taxon>Flavobacteriia</taxon>
        <taxon>Flavobacteriales</taxon>
        <taxon>Flavobacteriaceae</taxon>
        <taxon>Algibacter</taxon>
    </lineage>
</organism>
<dbReference type="Proteomes" id="UP001501302">
    <property type="component" value="Unassembled WGS sequence"/>
</dbReference>
<feature type="signal peptide" evidence="1">
    <location>
        <begin position="1"/>
        <end position="19"/>
    </location>
</feature>
<reference evidence="3" key="1">
    <citation type="journal article" date="2019" name="Int. J. Syst. Evol. Microbiol.">
        <title>The Global Catalogue of Microorganisms (GCM) 10K type strain sequencing project: providing services to taxonomists for standard genome sequencing and annotation.</title>
        <authorList>
            <consortium name="The Broad Institute Genomics Platform"/>
            <consortium name="The Broad Institute Genome Sequencing Center for Infectious Disease"/>
            <person name="Wu L."/>
            <person name="Ma J."/>
        </authorList>
    </citation>
    <scope>NUCLEOTIDE SEQUENCE [LARGE SCALE GENOMIC DNA]</scope>
    <source>
        <strain evidence="3">JCM 18285</strain>
    </source>
</reference>
<gene>
    <name evidence="2" type="ORF">GCM10023314_31750</name>
</gene>
<sequence>MKHILALGLFLFFAIKSFAQTDGITYQAVIIGPDILELPGIDSEGNILPVTTVAIRFTIFDSGNQVEFQEVQITNTDEFGRINLIIGAVEHDDFEAISWDGTPKDLKVEIDFEGGSNFVDMSREILTFVPYAYHRNITATGTLDVDGDTFLNRELTVNGPTNLYSTLTVYEGNETNLSGDLTVDGATNLNSTLDVNNKSTTNLTGALNVGTASGTDDVDAPTVLNGTLNVVGKTTVTDFEATGQSTFNELTANTLEVITSSDLLGDTTMNGVVSIESDEQVKINVGLTAAGSGIDNHPVLIEGGTQGLAIRVSGGRNNNTNFITFFDTTRTESWGRIEGELPSEFGNNADYDFDQRSLDYDIADGVLDVAFATYDLVASFAEIGIASTSSTGCVGFGACVTGPIPSWIVGSIAQSVAAGIQLATTIVAAGVSINNKVVYDDNKITYQGVTYASGAGDYAEYLLREKASEHITYGDIVGVKGGKISKNTLDAEKIMVVSFKPIVLGAQPQYDNEHLYEKVAFMGQVPVKVIGKVNIGDYIIPCGLNNGMGIAINPASVSSKNINNILGVAWSEAEKRDHVDMVMVAVGLNINNTHLVVQSLENEVLKQASEINELRDKISEIFEKLDQFAPGSLKGKVLHKDAHDSDDEDSKHEVNQYLDDYTYYQITDEDIQKGIALAEVQMRDNGIDLENNEVWKKIKNDPSFKSNLIGNIKNQYSKQIHHHKKIDGVIKGN</sequence>
<dbReference type="RefSeq" id="WP_345193821.1">
    <property type="nucleotide sequence ID" value="NZ_BAABJJ010000044.1"/>
</dbReference>
<protein>
    <recommendedName>
        <fullName evidence="4">Peptidase G2 IMC autoproteolytic cleavage domain-containing protein</fullName>
    </recommendedName>
</protein>